<dbReference type="GeneID" id="92381112"/>
<evidence type="ECO:0000256" key="1">
    <source>
        <dbReference type="ARBA" id="ARBA00004225"/>
    </source>
</evidence>
<keyword evidence="3 10" id="KW-0813">Transport</keyword>
<keyword evidence="5" id="KW-0677">Repeat</keyword>
<comment type="subcellular location">
    <subcellularLocation>
        <location evidence="1">Mitochondrion membrane</location>
        <topology evidence="1">Multi-pass membrane protein</topology>
    </subcellularLocation>
</comment>
<keyword evidence="4 9" id="KW-0812">Transmembrane</keyword>
<evidence type="ECO:0000256" key="6">
    <source>
        <dbReference type="ARBA" id="ARBA00022989"/>
    </source>
</evidence>
<dbReference type="InterPro" id="IPR050567">
    <property type="entry name" value="Mitochondrial_Carrier"/>
</dbReference>
<evidence type="ECO:0000313" key="11">
    <source>
        <dbReference type="EMBL" id="SCU66291.1"/>
    </source>
</evidence>
<keyword evidence="12" id="KW-1185">Reference proteome</keyword>
<evidence type="ECO:0000256" key="10">
    <source>
        <dbReference type="RuleBase" id="RU000488"/>
    </source>
</evidence>
<dbReference type="AlphaFoldDB" id="A0A1G4I3B9"/>
<organism evidence="11 12">
    <name type="scientific">Trypanosoma equiperdum</name>
    <dbReference type="NCBI Taxonomy" id="5694"/>
    <lineage>
        <taxon>Eukaryota</taxon>
        <taxon>Discoba</taxon>
        <taxon>Euglenozoa</taxon>
        <taxon>Kinetoplastea</taxon>
        <taxon>Metakinetoplastina</taxon>
        <taxon>Trypanosomatida</taxon>
        <taxon>Trypanosomatidae</taxon>
        <taxon>Trypanosoma</taxon>
    </lineage>
</organism>
<comment type="caution">
    <text evidence="11">The sequence shown here is derived from an EMBL/GenBank/DDBJ whole genome shotgun (WGS) entry which is preliminary data.</text>
</comment>
<dbReference type="InterPro" id="IPR018108">
    <property type="entry name" value="MCP_transmembrane"/>
</dbReference>
<dbReference type="EMBL" id="CZPT02000526">
    <property type="protein sequence ID" value="SCU66291.1"/>
    <property type="molecule type" value="Genomic_DNA"/>
</dbReference>
<dbReference type="VEuPathDB" id="TriTrypDB:TEOVI_000717800"/>
<evidence type="ECO:0000256" key="5">
    <source>
        <dbReference type="ARBA" id="ARBA00022737"/>
    </source>
</evidence>
<keyword evidence="7" id="KW-0496">Mitochondrion</keyword>
<dbReference type="RefSeq" id="XP_067077751.1">
    <property type="nucleotide sequence ID" value="XM_067221650.1"/>
</dbReference>
<dbReference type="InterPro" id="IPR023395">
    <property type="entry name" value="MCP_dom_sf"/>
</dbReference>
<comment type="similarity">
    <text evidence="2 10">Belongs to the mitochondrial carrier (TC 2.A.29) family.</text>
</comment>
<dbReference type="Pfam" id="PF00153">
    <property type="entry name" value="Mito_carr"/>
    <property type="match status" value="3"/>
</dbReference>
<keyword evidence="8 9" id="KW-0472">Membrane</keyword>
<dbReference type="GO" id="GO:0022857">
    <property type="term" value="F:transmembrane transporter activity"/>
    <property type="evidence" value="ECO:0007669"/>
    <property type="project" value="TreeGrafter"/>
</dbReference>
<evidence type="ECO:0000256" key="3">
    <source>
        <dbReference type="ARBA" id="ARBA00022448"/>
    </source>
</evidence>
<feature type="repeat" description="Solcar" evidence="9">
    <location>
        <begin position="125"/>
        <end position="207"/>
    </location>
</feature>
<evidence type="ECO:0000256" key="9">
    <source>
        <dbReference type="PROSITE-ProRule" id="PRU00282"/>
    </source>
</evidence>
<reference evidence="11" key="1">
    <citation type="submission" date="2016-09" db="EMBL/GenBank/DDBJ databases">
        <authorList>
            <person name="Hebert L."/>
            <person name="Moumen B."/>
        </authorList>
    </citation>
    <scope>NUCLEOTIDE SEQUENCE [LARGE SCALE GENOMIC DNA]</scope>
    <source>
        <strain evidence="11">OVI</strain>
    </source>
</reference>
<gene>
    <name evidence="11" type="ORF">TEOVI_000717800</name>
</gene>
<protein>
    <submittedName>
        <fullName evidence="11">Mitochondrial carrier protein</fullName>
    </submittedName>
</protein>
<evidence type="ECO:0000256" key="8">
    <source>
        <dbReference type="ARBA" id="ARBA00023136"/>
    </source>
</evidence>
<sequence>MIDWALTFLPGAAQGMTTVVLGQPLDSAKTRAQACGPLAARSAWKTMLDVAREEGVRSLYRGTGPPLIMSATKRSLQYALWDSIRAERSCNKPPRATHSTPMASHPFRSLHVNELLRSVASWLGESPFRSGACAGAAGTFIGCPFHVIKLRTQYSTRRSTRNAWVCAANIFRSEGIKGYFHGFGYHLLKDTCFAGCYLGFYDVNRRWLRAWCTSSTGTESPGIEERLPTEWTFVAGCTASMVTWALLYPLDTVKTIVQARCVGTLAVVELLRRESPLVIYRGLGVSLLRAGPISGVSMVVYEYVKSRTDRWQKEWR</sequence>
<feature type="repeat" description="Solcar" evidence="9">
    <location>
        <begin position="227"/>
        <end position="307"/>
    </location>
</feature>
<proteinExistence type="inferred from homology"/>
<dbReference type="GO" id="GO:0031966">
    <property type="term" value="C:mitochondrial membrane"/>
    <property type="evidence" value="ECO:0007669"/>
    <property type="project" value="UniProtKB-SubCell"/>
</dbReference>
<dbReference type="Gene3D" id="1.50.40.10">
    <property type="entry name" value="Mitochondrial carrier domain"/>
    <property type="match status" value="1"/>
</dbReference>
<evidence type="ECO:0000256" key="2">
    <source>
        <dbReference type="ARBA" id="ARBA00006375"/>
    </source>
</evidence>
<feature type="repeat" description="Solcar" evidence="9">
    <location>
        <begin position="2"/>
        <end position="87"/>
    </location>
</feature>
<accession>A0A1G4I3B9</accession>
<keyword evidence="6" id="KW-1133">Transmembrane helix</keyword>
<evidence type="ECO:0000313" key="12">
    <source>
        <dbReference type="Proteomes" id="UP000195570"/>
    </source>
</evidence>
<dbReference type="Proteomes" id="UP000195570">
    <property type="component" value="Unassembled WGS sequence"/>
</dbReference>
<dbReference type="PANTHER" id="PTHR45624">
    <property type="entry name" value="MITOCHONDRIAL BASIC AMINO ACIDS TRANSPORTER-RELATED"/>
    <property type="match status" value="1"/>
</dbReference>
<dbReference type="PANTHER" id="PTHR45624:SF10">
    <property type="entry name" value="SLC (SOLUTE CARRIER) HOMOLOG"/>
    <property type="match status" value="1"/>
</dbReference>
<evidence type="ECO:0000256" key="7">
    <source>
        <dbReference type="ARBA" id="ARBA00023128"/>
    </source>
</evidence>
<evidence type="ECO:0000256" key="4">
    <source>
        <dbReference type="ARBA" id="ARBA00022692"/>
    </source>
</evidence>
<dbReference type="PROSITE" id="PS50920">
    <property type="entry name" value="SOLCAR"/>
    <property type="match status" value="3"/>
</dbReference>
<dbReference type="SUPFAM" id="SSF103506">
    <property type="entry name" value="Mitochondrial carrier"/>
    <property type="match status" value="1"/>
</dbReference>
<name>A0A1G4I3B9_TRYEQ</name>